<feature type="domain" description="NYN" evidence="1">
    <location>
        <begin position="73"/>
        <end position="217"/>
    </location>
</feature>
<dbReference type="OrthoDB" id="2419124at2759"/>
<dbReference type="Gene3D" id="3.40.50.1010">
    <property type="entry name" value="5'-nuclease"/>
    <property type="match status" value="1"/>
</dbReference>
<protein>
    <submittedName>
        <fullName evidence="2">12244_t:CDS:1</fullName>
    </submittedName>
</protein>
<name>A0A9W4T5P3_9GLOM</name>
<comment type="caution">
    <text evidence="2">The sequence shown here is derived from an EMBL/GenBank/DDBJ whole genome shotgun (WGS) entry which is preliminary data.</text>
</comment>
<dbReference type="InterPro" id="IPR021139">
    <property type="entry name" value="NYN"/>
</dbReference>
<evidence type="ECO:0000313" key="2">
    <source>
        <dbReference type="EMBL" id="CAI2193479.1"/>
    </source>
</evidence>
<dbReference type="GO" id="GO:0004540">
    <property type="term" value="F:RNA nuclease activity"/>
    <property type="evidence" value="ECO:0007669"/>
    <property type="project" value="InterPro"/>
</dbReference>
<keyword evidence="3" id="KW-1185">Reference proteome</keyword>
<accession>A0A9W4T5P3</accession>
<proteinExistence type="predicted"/>
<sequence length="337" mass="39046">MDALTTLRTEINRLGFTPNEQDSLRKYFTENVEKINVVVSFLPDYATDDEKRGYLKSLISTPAGTSKSPNGLVFVFVDNSNLFIEGKYTVGNLEKAGTIDRKRGSFYFNELRFDHGCLLSTVMNGRRIGSDPVIVGSRPPPNDSLWKHIKSQGFKVVLYDRNVENKEKKIDTSLVVDGMKVITSKDPGVFVLIAGDGDYYPMVLEALYLNWKVEVWFWTSGISGDLLPKEEKSRLSFYPLDDCYRYFAYASGPNFEKKYVLEITDGITIKKWGDEQIMDCFVSLELFGWWNWEDETVVHLYFDDKLYFEKAKKWMEDKYSDIQVWEAKRSKSRRQSH</sequence>
<organism evidence="2 3">
    <name type="scientific">Funneliformis geosporum</name>
    <dbReference type="NCBI Taxonomy" id="1117311"/>
    <lineage>
        <taxon>Eukaryota</taxon>
        <taxon>Fungi</taxon>
        <taxon>Fungi incertae sedis</taxon>
        <taxon>Mucoromycota</taxon>
        <taxon>Glomeromycotina</taxon>
        <taxon>Glomeromycetes</taxon>
        <taxon>Glomerales</taxon>
        <taxon>Glomeraceae</taxon>
        <taxon>Funneliformis</taxon>
    </lineage>
</organism>
<gene>
    <name evidence="2" type="ORF">FWILDA_LOCUS16096</name>
</gene>
<evidence type="ECO:0000313" key="3">
    <source>
        <dbReference type="Proteomes" id="UP001153678"/>
    </source>
</evidence>
<evidence type="ECO:0000259" key="1">
    <source>
        <dbReference type="Pfam" id="PF01936"/>
    </source>
</evidence>
<dbReference type="EMBL" id="CAMKVN010009650">
    <property type="protein sequence ID" value="CAI2193479.1"/>
    <property type="molecule type" value="Genomic_DNA"/>
</dbReference>
<reference evidence="2" key="1">
    <citation type="submission" date="2022-08" db="EMBL/GenBank/DDBJ databases">
        <authorList>
            <person name="Kallberg Y."/>
            <person name="Tangrot J."/>
            <person name="Rosling A."/>
        </authorList>
    </citation>
    <scope>NUCLEOTIDE SEQUENCE</scope>
    <source>
        <strain evidence="2">Wild A</strain>
    </source>
</reference>
<dbReference type="Pfam" id="PF01936">
    <property type="entry name" value="NYN"/>
    <property type="match status" value="1"/>
</dbReference>
<dbReference type="AlphaFoldDB" id="A0A9W4T5P3"/>
<dbReference type="Proteomes" id="UP001153678">
    <property type="component" value="Unassembled WGS sequence"/>
</dbReference>